<evidence type="ECO:0000259" key="2">
    <source>
        <dbReference type="Pfam" id="PF09588"/>
    </source>
</evidence>
<gene>
    <name evidence="3" type="ORF">BMW23_0590</name>
</gene>
<dbReference type="EMBL" id="MF782455">
    <property type="protein sequence ID" value="ATZ80636.1"/>
    <property type="molecule type" value="Genomic_DNA"/>
</dbReference>
<dbReference type="InterPro" id="IPR011335">
    <property type="entry name" value="Restrct_endonuc-II-like"/>
</dbReference>
<name>A0A2H4UUV3_9VIRU</name>
<dbReference type="InterPro" id="IPR017482">
    <property type="entry name" value="Lambda-type_endonuclease"/>
</dbReference>
<evidence type="ECO:0000313" key="4">
    <source>
        <dbReference type="Proteomes" id="UP000240325"/>
    </source>
</evidence>
<dbReference type="Gene3D" id="3.90.320.10">
    <property type="match status" value="1"/>
</dbReference>
<dbReference type="InterPro" id="IPR051703">
    <property type="entry name" value="NF-kappa-B_Signaling_Reg"/>
</dbReference>
<feature type="domain" description="YqaJ viral recombinase" evidence="2">
    <location>
        <begin position="147"/>
        <end position="288"/>
    </location>
</feature>
<dbReference type="InterPro" id="IPR011604">
    <property type="entry name" value="PDDEXK-like_dom_sf"/>
</dbReference>
<dbReference type="PANTHER" id="PTHR46609">
    <property type="entry name" value="EXONUCLEASE, PHAGE-TYPE/RECB, C-TERMINAL DOMAIN-CONTAINING PROTEIN"/>
    <property type="match status" value="1"/>
</dbReference>
<dbReference type="Pfam" id="PF09588">
    <property type="entry name" value="YqaJ"/>
    <property type="match status" value="1"/>
</dbReference>
<dbReference type="InterPro" id="IPR019080">
    <property type="entry name" value="YqaJ_viral_recombinase"/>
</dbReference>
<organism evidence="3">
    <name type="scientific">Bodo saltans virus</name>
    <dbReference type="NCBI Taxonomy" id="2024608"/>
    <lineage>
        <taxon>Viruses</taxon>
        <taxon>Varidnaviria</taxon>
        <taxon>Bamfordvirae</taxon>
        <taxon>Nucleocytoviricota</taxon>
        <taxon>Megaviricetes</taxon>
        <taxon>Imitervirales</taxon>
        <taxon>Mimiviridae</taxon>
        <taxon>Klosneuvirinae</taxon>
        <taxon>Theiavirus</taxon>
        <taxon>Theiavirus salishense</taxon>
    </lineage>
</organism>
<sequence>MSDIFDMFNIDVSKRGKSTGKSIDIDCYDNNNNNNDNNDNNDTNDKEQSNINNILAKIGKKSISTKMAKTDMPIPIVSIENPIVQFSYPKHNFMYTRPRTQNLEPYTDSWVHDSNQTDDILTSENKKIESIVCNLLKTEYPAQRSPKWFELREGSITASDSGCVLGDNSHEPPYKIYVKKLLKPPFEASLACYHGTKLEQIATMVYEYRMNVKIDEFGLVKHPKYNFLAASPDGIIGQYKLNGVNKTNCVGRMLEIKCPAMRKIRDDDPFYSIQYYWDQVQLQLECCDLEECDFWQNTITEYKTRQEYIDDTDLNEPFRSKTTKMEKGCLIQLLPKSKLVQAFDDYDNVRCEFSKFLYPPKIDMTPLESDLWIVSTLTNLESVLIDEVMRKYEDEKKLIMDAIIKNNYVNFLKYMDTELQKMIEHKMHDNEWRFKGKPDGYVNKVKKSIREETTDKFCKEYMNEFPKLLMLPEKNIKFIMFLFDAILPKNKDKILNDKNVLVKIMNLNENPEFYKLIDGNVEFKFVCKMAQMLKDLEFPKNYTFDKVFYWRFEKTLCTTVKRDRKWFAKVLPTFEKVWKNIVFLRANKDAADMLFTFINDLPAKEIQHGKELKDNVVVEEFIDVLCNKPTEKSKIKEYEKTLIEMIAKYCKKIK</sequence>
<accession>A0A2H4UUV3</accession>
<reference evidence="3" key="1">
    <citation type="journal article" date="2017" name="Elife">
        <title>The kinetoplastid-infecting Bodo saltans virus (BsV), a window into the most abundant giant viruses in the sea.</title>
        <authorList>
            <person name="Deeg C.M."/>
            <person name="Chow C.-E.T."/>
            <person name="Suttle C.A."/>
        </authorList>
    </citation>
    <scope>NUCLEOTIDE SEQUENCE</scope>
    <source>
        <strain evidence="3">NG1</strain>
    </source>
</reference>
<keyword evidence="4" id="KW-1185">Reference proteome</keyword>
<feature type="compositionally biased region" description="Low complexity" evidence="1">
    <location>
        <begin position="29"/>
        <end position="41"/>
    </location>
</feature>
<dbReference type="NCBIfam" id="TIGR03033">
    <property type="entry name" value="phage_rel_nuc"/>
    <property type="match status" value="1"/>
</dbReference>
<evidence type="ECO:0000313" key="3">
    <source>
        <dbReference type="EMBL" id="ATZ80636.1"/>
    </source>
</evidence>
<proteinExistence type="predicted"/>
<feature type="region of interest" description="Disordered" evidence="1">
    <location>
        <begin position="27"/>
        <end position="47"/>
    </location>
</feature>
<dbReference type="CDD" id="cd22343">
    <property type="entry name" value="PDDEXK_lambda_exonuclease-like"/>
    <property type="match status" value="1"/>
</dbReference>
<dbReference type="Proteomes" id="UP000240325">
    <property type="component" value="Segment"/>
</dbReference>
<dbReference type="PANTHER" id="PTHR46609:SF6">
    <property type="entry name" value="EXONUCLEASE, PHAGE-TYPE_RECB, C-TERMINAL DOMAIN-CONTAINING PROTEIN-RELATED"/>
    <property type="match status" value="1"/>
</dbReference>
<evidence type="ECO:0000256" key="1">
    <source>
        <dbReference type="SAM" id="MobiDB-lite"/>
    </source>
</evidence>
<protein>
    <submittedName>
        <fullName evidence="3">YqaJ viral recombinase</fullName>
    </submittedName>
</protein>
<dbReference type="SUPFAM" id="SSF52980">
    <property type="entry name" value="Restriction endonuclease-like"/>
    <property type="match status" value="1"/>
</dbReference>